<keyword evidence="3" id="KW-1185">Reference proteome</keyword>
<keyword evidence="1" id="KW-0732">Signal</keyword>
<comment type="caution">
    <text evidence="2">The sequence shown here is derived from an EMBL/GenBank/DDBJ whole genome shotgun (WGS) entry which is preliminary data.</text>
</comment>
<evidence type="ECO:0000313" key="2">
    <source>
        <dbReference type="EMBL" id="TXK64302.1"/>
    </source>
</evidence>
<dbReference type="Pfam" id="PF09826">
    <property type="entry name" value="Beta_propel"/>
    <property type="match status" value="1"/>
</dbReference>
<sequence>MSDSRGMGRGFAWCAVCLLLVACATPGGARLTAEGELSRFGSEAAFAAWLKAERAKHPEGIARRGTIVQEAPVPLSAPPPPAPSPAAGDSSLDRIEVTGARLASPVAGESVTNVQVAGVDEGGIVKRAGDYLVVLRDDVLYTVRLRRDGSEVLELADALPTALEADGKDVWYDEILVSGSNIVLIGFNYGQRTAVSELLLFSIDADGALQRRSRFWIETEDYFDTENYGARLVGNHILISAQLPFAWNAIPDALRWSRRDVATPRWHDLIDLAEVHLPVFALRSPEVHVLSLCPVEDLLQGMMDCQTFGVVGDRGSQLYVSPSSAFLALAHPVYDKKGTGPLSSIFRVPLRDFQAPGFAVVNGKVDSPLQFSERANSLFVATASAPGAGAEGAYDVTRVPLDRFGTAMAQDVVLPDWLVELPYHGALVRFGEDAVWFGRDGRHRWQSEPASPGPMVVQTLDDAPPARFETGIWPQLLQPVPGGLLVFGSDEDEEDFVLGYAAREADGARLVDRYIPGGVELSEMRTHAVNMAGQRDGSLLVGWPVRGREGSESALMFAALQGGSLADRGVLDFSDMPELARQSVAWYGESRVVFLGHRVIGLSGDALIEGQLQGNRVAPLRHAVLERPGR</sequence>
<feature type="chain" id="PRO_5022956897" evidence="1">
    <location>
        <begin position="30"/>
        <end position="630"/>
    </location>
</feature>
<reference evidence="2 3" key="1">
    <citation type="submission" date="2019-08" db="EMBL/GenBank/DDBJ databases">
        <authorList>
            <person name="Karlyshev A.V."/>
        </authorList>
    </citation>
    <scope>NUCLEOTIDE SEQUENCE [LARGE SCALE GENOMIC DNA]</scope>
    <source>
        <strain evidence="2 3">Alg18-2.2</strain>
    </source>
</reference>
<protein>
    <submittedName>
        <fullName evidence="2">Uncharacterized protein</fullName>
    </submittedName>
</protein>
<gene>
    <name evidence="2" type="ORF">FU658_05200</name>
</gene>
<dbReference type="OrthoDB" id="7439267at2"/>
<dbReference type="EMBL" id="VRTS01000003">
    <property type="protein sequence ID" value="TXK64302.1"/>
    <property type="molecule type" value="Genomic_DNA"/>
</dbReference>
<dbReference type="Proteomes" id="UP000321248">
    <property type="component" value="Unassembled WGS sequence"/>
</dbReference>
<dbReference type="InterPro" id="IPR019198">
    <property type="entry name" value="Beta_propeller_containing"/>
</dbReference>
<dbReference type="AlphaFoldDB" id="A0A5C8KV08"/>
<accession>A0A5C8KV08</accession>
<proteinExistence type="predicted"/>
<name>A0A5C8KV08_9GAMM</name>
<evidence type="ECO:0000256" key="1">
    <source>
        <dbReference type="SAM" id="SignalP"/>
    </source>
</evidence>
<dbReference type="PROSITE" id="PS51257">
    <property type="entry name" value="PROKAR_LIPOPROTEIN"/>
    <property type="match status" value="1"/>
</dbReference>
<organism evidence="2 3">
    <name type="scientific">Alkalisalibacterium limincola</name>
    <dbReference type="NCBI Taxonomy" id="2699169"/>
    <lineage>
        <taxon>Bacteria</taxon>
        <taxon>Pseudomonadati</taxon>
        <taxon>Pseudomonadota</taxon>
        <taxon>Gammaproteobacteria</taxon>
        <taxon>Lysobacterales</taxon>
        <taxon>Lysobacteraceae</taxon>
        <taxon>Alkalisalibacterium</taxon>
    </lineage>
</organism>
<evidence type="ECO:0000313" key="3">
    <source>
        <dbReference type="Proteomes" id="UP000321248"/>
    </source>
</evidence>
<feature type="signal peptide" evidence="1">
    <location>
        <begin position="1"/>
        <end position="29"/>
    </location>
</feature>